<protein>
    <submittedName>
        <fullName evidence="10">Peptidase</fullName>
    </submittedName>
</protein>
<reference evidence="10 11" key="1">
    <citation type="submission" date="2018-09" db="EMBL/GenBank/DDBJ databases">
        <authorList>
            <person name="Li J."/>
        </authorList>
    </citation>
    <scope>NUCLEOTIDE SEQUENCE [LARGE SCALE GENOMIC DNA]</scope>
    <source>
        <strain evidence="10 11">2129</strain>
    </source>
</reference>
<accession>A0ABM6Z5A7</accession>
<gene>
    <name evidence="10" type="ORF">D5R93_11055</name>
</gene>
<feature type="domain" description="DUF5979" evidence="8">
    <location>
        <begin position="530"/>
        <end position="625"/>
    </location>
</feature>
<evidence type="ECO:0000259" key="8">
    <source>
        <dbReference type="Pfam" id="PF19407"/>
    </source>
</evidence>
<dbReference type="InterPro" id="IPR011252">
    <property type="entry name" value="Fibrogen-bd_dom1"/>
</dbReference>
<feature type="region of interest" description="Disordered" evidence="6">
    <location>
        <begin position="1243"/>
        <end position="1417"/>
    </location>
</feature>
<feature type="domain" description="DUF5979" evidence="8">
    <location>
        <begin position="632"/>
        <end position="725"/>
    </location>
</feature>
<evidence type="ECO:0000256" key="5">
    <source>
        <dbReference type="ARBA" id="ARBA00023088"/>
    </source>
</evidence>
<keyword evidence="7" id="KW-1133">Transmembrane helix</keyword>
<evidence type="ECO:0000256" key="3">
    <source>
        <dbReference type="ARBA" id="ARBA00022525"/>
    </source>
</evidence>
<feature type="transmembrane region" description="Helical" evidence="7">
    <location>
        <begin position="1424"/>
        <end position="1444"/>
    </location>
</feature>
<evidence type="ECO:0000259" key="9">
    <source>
        <dbReference type="Pfam" id="PF25548"/>
    </source>
</evidence>
<keyword evidence="5" id="KW-0572">Peptidoglycan-anchor</keyword>
<dbReference type="EMBL" id="CP032514">
    <property type="protein sequence ID" value="AYD90404.1"/>
    <property type="molecule type" value="Genomic_DNA"/>
</dbReference>
<feature type="compositionally biased region" description="Low complexity" evidence="6">
    <location>
        <begin position="1260"/>
        <end position="1417"/>
    </location>
</feature>
<feature type="domain" description="DUF5979" evidence="8">
    <location>
        <begin position="935"/>
        <end position="1039"/>
    </location>
</feature>
<keyword evidence="4" id="KW-0732">Signal</keyword>
<keyword evidence="2" id="KW-0134">Cell wall</keyword>
<dbReference type="InterPro" id="IPR008966">
    <property type="entry name" value="Adhesion_dom_sf"/>
</dbReference>
<organism evidence="10 11">
    <name type="scientific">Actinomyces lilanjuaniae</name>
    <dbReference type="NCBI Taxonomy" id="2321394"/>
    <lineage>
        <taxon>Bacteria</taxon>
        <taxon>Bacillati</taxon>
        <taxon>Actinomycetota</taxon>
        <taxon>Actinomycetes</taxon>
        <taxon>Actinomycetales</taxon>
        <taxon>Actinomycetaceae</taxon>
        <taxon>Actinomyces</taxon>
    </lineage>
</organism>
<dbReference type="Pfam" id="PF25548">
    <property type="entry name" value="DUF7926"/>
    <property type="match status" value="1"/>
</dbReference>
<comment type="subcellular location">
    <subcellularLocation>
        <location evidence="1">Secreted</location>
        <location evidence="1">Cell wall</location>
    </subcellularLocation>
</comment>
<name>A0ABM6Z5A7_9ACTO</name>
<evidence type="ECO:0000256" key="2">
    <source>
        <dbReference type="ARBA" id="ARBA00022512"/>
    </source>
</evidence>
<sequence length="1449" mass="147972">MKSIAVRAAAPRRGAGRAGACLALLAMVVTMVVPVLAPAPAHADVNTGITISNLRLAKTDASENPQSGNLDAGSSIALITFDWDASNADLRDGDSFSIDLPEELRFRVPQTRAFTHFVDGVETEVGTCVIAETNMTCTFNEVLPLLIRQGYNLLSGSGKIQGVAVKSTTEEELPFTVNGSQTVMVDLPGQGGITAQQIRYVPDALSKGATAMSERSTGVTWVIGFGTERLQEEYAANGVDVTFDGQTVHEIELTDLLGPGQSFPDGNLTSWRLTRRNSATESNPQTAQVVLANGAESSRVTVLGEFSLKVVYGQETDSGQSARIVLTGPFAPQSNYQLIYDTRATTEDGLAVPGFIYENYVSIDGTSFERDATKSFLDSFSLTVNMRLGYGTFSLDKYVTGPASDQVPAGSTFTVNLSYQLPEGTTRATYPEWEPPGTLNADQASGTASYEVITGRKNVFVGPNPPVTFPAGTVVTLTEAEPSVPLPEGYSWGESLFVVGGIPTSTLTIANQQVLGAELTNMVRAEPSTFEVVKTASGAPGVADKDYTFTYTCSDGQEGTLVARGDGTPVRETGTSFEVGTTCTITESTEGVGVSGYNLEAPLSQRLRIAAGSDAVAQAEFTNTYVPRTGTFTVAKTVAGEGDFALDKFSFSYTCTDGTEGTLEAYGTGRAVSSPEIAEGATCEITEDAGVAAKEGYSVDSQLSDSTVTISQDAPVAVTAVNTYTKDEGTFSVAKSVAGDGDFSGDTFVFDYTCSTGESGTLEVPGDGTAVSSPVLPAGAVCEVAEQEGSAARQGYSVDTELSGGKVTIVTGEDTAVTATNTYTQDTGTFSVTKEVAGDGDFGGATYSVAYECTLPDGSTSSDTLGVAGGGTVNGPSLPVGTQCVVNEEDASRAGYALATSTTVDGEQGSSLTIAKDVTRAVVVTNTYTQQTGGFEVAKTVDGDASAGAPEQFVFGYTCTTDDGSDPSGEVVVRAGESAHVDVPVGECVVTERDASVSGADLTTAMTVDGQAAEAQADQATVTVTEGSAVAVEVTNTYTAHRGTFSVAKTTEGLVEGTGLGEREFSFSYTCTDGSQGTLSAKADGQVVQAEQSFAVGTECTVTENAGSAQIEGYDLTVPEDQTVSITEQDQVAATSFTNTYTPQTGSFTVSKAATGADEAEGLEGKEFSFSYICDDGTEGTLVAKADGQAVDAEADVVLGSECTVSEDTDAAAIEGYDLDEPEAQKVTVDSKDTPGVINVTNAYTKQAEPEPEPSPSPSEGPAGEPSPSAGASEESAAPVTTTTPSEASEGPAGEPSPSAGASEESAAPVTTTTPSEASEGPAGEPSPSAGASEESAAPVTTTTPSEASEGPAGEPSPSAGASEESAAPPATTTPSEALAGQDGSSASSSPSPSTAAGGAATGSAPPKTASTAPSTGSLARTGVTILLPIAIALAAIAGGVALLRRRRL</sequence>
<dbReference type="SUPFAM" id="SSF49401">
    <property type="entry name" value="Bacterial adhesins"/>
    <property type="match status" value="1"/>
</dbReference>
<dbReference type="InterPro" id="IPR046022">
    <property type="entry name" value="DUF5979"/>
</dbReference>
<feature type="domain" description="DUF5979" evidence="8">
    <location>
        <begin position="731"/>
        <end position="824"/>
    </location>
</feature>
<evidence type="ECO:0000256" key="6">
    <source>
        <dbReference type="SAM" id="MobiDB-lite"/>
    </source>
</evidence>
<evidence type="ECO:0000256" key="1">
    <source>
        <dbReference type="ARBA" id="ARBA00004191"/>
    </source>
</evidence>
<feature type="domain" description="DUF5979" evidence="8">
    <location>
        <begin position="830"/>
        <end position="929"/>
    </location>
</feature>
<keyword evidence="11" id="KW-1185">Reference proteome</keyword>
<dbReference type="Gene3D" id="2.60.40.1280">
    <property type="match status" value="1"/>
</dbReference>
<evidence type="ECO:0000256" key="7">
    <source>
        <dbReference type="SAM" id="Phobius"/>
    </source>
</evidence>
<keyword evidence="7" id="KW-0812">Transmembrane</keyword>
<feature type="domain" description="DUF7926" evidence="9">
    <location>
        <begin position="204"/>
        <end position="389"/>
    </location>
</feature>
<evidence type="ECO:0000313" key="10">
    <source>
        <dbReference type="EMBL" id="AYD90404.1"/>
    </source>
</evidence>
<feature type="domain" description="DUF5979" evidence="8">
    <location>
        <begin position="1148"/>
        <end position="1245"/>
    </location>
</feature>
<proteinExistence type="predicted"/>
<feature type="domain" description="DUF5979" evidence="8">
    <location>
        <begin position="1045"/>
        <end position="1142"/>
    </location>
</feature>
<dbReference type="InterPro" id="IPR057686">
    <property type="entry name" value="DUF7926"/>
</dbReference>
<dbReference type="Pfam" id="PF19407">
    <property type="entry name" value="DUF5979"/>
    <property type="match status" value="7"/>
</dbReference>
<dbReference type="Proteomes" id="UP000273001">
    <property type="component" value="Chromosome"/>
</dbReference>
<keyword evidence="7" id="KW-0472">Membrane</keyword>
<evidence type="ECO:0000313" key="11">
    <source>
        <dbReference type="Proteomes" id="UP000273001"/>
    </source>
</evidence>
<keyword evidence="3" id="KW-0964">Secreted</keyword>
<evidence type="ECO:0000256" key="4">
    <source>
        <dbReference type="ARBA" id="ARBA00022729"/>
    </source>
</evidence>
<dbReference type="RefSeq" id="WP_120205260.1">
    <property type="nucleotide sequence ID" value="NZ_CP032514.1"/>
</dbReference>